<name>A0A074TFB3_9RHOB</name>
<dbReference type="STRING" id="1185766.SAMN05216224_10659"/>
<keyword evidence="2" id="KW-1185">Reference proteome</keyword>
<dbReference type="EMBL" id="JHEH01000023">
    <property type="protein sequence ID" value="KEP68830.1"/>
    <property type="molecule type" value="Genomic_DNA"/>
</dbReference>
<organism evidence="1 2">
    <name type="scientific">Thioclava dalianensis</name>
    <dbReference type="NCBI Taxonomy" id="1185766"/>
    <lineage>
        <taxon>Bacteria</taxon>
        <taxon>Pseudomonadati</taxon>
        <taxon>Pseudomonadota</taxon>
        <taxon>Alphaproteobacteria</taxon>
        <taxon>Rhodobacterales</taxon>
        <taxon>Paracoccaceae</taxon>
        <taxon>Thioclava</taxon>
    </lineage>
</organism>
<proteinExistence type="predicted"/>
<reference evidence="1 2" key="1">
    <citation type="submission" date="2014-03" db="EMBL/GenBank/DDBJ databases">
        <title>The draft genome sequence of Thioclava dalianensis DLFJ1-1.</title>
        <authorList>
            <person name="Lai Q."/>
            <person name="Shao Z."/>
        </authorList>
    </citation>
    <scope>NUCLEOTIDE SEQUENCE [LARGE SCALE GENOMIC DNA]</scope>
    <source>
        <strain evidence="1 2">DLFJ1-1</strain>
    </source>
</reference>
<gene>
    <name evidence="1" type="ORF">DL1_08650</name>
</gene>
<comment type="caution">
    <text evidence="1">The sequence shown here is derived from an EMBL/GenBank/DDBJ whole genome shotgun (WGS) entry which is preliminary data.</text>
</comment>
<dbReference type="RefSeq" id="WP_038067986.1">
    <property type="nucleotide sequence ID" value="NZ_FOVB01000006.1"/>
</dbReference>
<dbReference type="Proteomes" id="UP000027725">
    <property type="component" value="Unassembled WGS sequence"/>
</dbReference>
<evidence type="ECO:0000313" key="1">
    <source>
        <dbReference type="EMBL" id="KEP68830.1"/>
    </source>
</evidence>
<protein>
    <submittedName>
        <fullName evidence="1">Uncharacterized protein</fullName>
    </submittedName>
</protein>
<dbReference type="AlphaFoldDB" id="A0A074TFB3"/>
<sequence>MTASTEDNRPKKRVTIPFTPWNPEAAHLLTPQQKLADRTEKKPARVPPSERLTAPLRDVLQHYPGVHTPKIPEILRKRHDIEANAERVRHVLYAMRSRGEATSEPDMSIRPITDRWWLAKA</sequence>
<evidence type="ECO:0000313" key="2">
    <source>
        <dbReference type="Proteomes" id="UP000027725"/>
    </source>
</evidence>
<accession>A0A074TFB3</accession>